<feature type="transmembrane region" description="Helical" evidence="6">
    <location>
        <begin position="245"/>
        <end position="264"/>
    </location>
</feature>
<feature type="domain" description="PAS" evidence="7">
    <location>
        <begin position="579"/>
        <end position="652"/>
    </location>
</feature>
<evidence type="ECO:0000259" key="10">
    <source>
        <dbReference type="PROSITE" id="PS50887"/>
    </source>
</evidence>
<feature type="domain" description="PAC" evidence="8">
    <location>
        <begin position="525"/>
        <end position="578"/>
    </location>
</feature>
<dbReference type="InterPro" id="IPR013655">
    <property type="entry name" value="PAS_fold_3"/>
</dbReference>
<comment type="caution">
    <text evidence="11">The sequence shown here is derived from an EMBL/GenBank/DDBJ whole genome shotgun (WGS) entry which is preliminary data.</text>
</comment>
<feature type="transmembrane region" description="Helical" evidence="6">
    <location>
        <begin position="284"/>
        <end position="302"/>
    </location>
</feature>
<feature type="transmembrane region" description="Helical" evidence="6">
    <location>
        <begin position="169"/>
        <end position="192"/>
    </location>
</feature>
<dbReference type="Pfam" id="PF13426">
    <property type="entry name" value="PAS_9"/>
    <property type="match status" value="1"/>
</dbReference>
<dbReference type="SMART" id="SM00052">
    <property type="entry name" value="EAL"/>
    <property type="match status" value="1"/>
</dbReference>
<dbReference type="InterPro" id="IPR000160">
    <property type="entry name" value="GGDEF_dom"/>
</dbReference>
<dbReference type="Gene3D" id="3.30.450.20">
    <property type="entry name" value="PAS domain"/>
    <property type="match status" value="3"/>
</dbReference>
<proteinExistence type="predicted"/>
<dbReference type="Pfam" id="PF00563">
    <property type="entry name" value="EAL"/>
    <property type="match status" value="1"/>
</dbReference>
<feature type="domain" description="PAS" evidence="7">
    <location>
        <begin position="313"/>
        <end position="366"/>
    </location>
</feature>
<dbReference type="NCBIfam" id="TIGR00229">
    <property type="entry name" value="sensory_box"/>
    <property type="match status" value="3"/>
</dbReference>
<accession>A0ABS3E674</accession>
<keyword evidence="3 6" id="KW-0812">Transmembrane</keyword>
<dbReference type="InterPro" id="IPR001610">
    <property type="entry name" value="PAC"/>
</dbReference>
<evidence type="ECO:0000256" key="1">
    <source>
        <dbReference type="ARBA" id="ARBA00004651"/>
    </source>
</evidence>
<dbReference type="InterPro" id="IPR013767">
    <property type="entry name" value="PAS_fold"/>
</dbReference>
<feature type="transmembrane region" description="Helical" evidence="6">
    <location>
        <begin position="23"/>
        <end position="42"/>
    </location>
</feature>
<dbReference type="SUPFAM" id="SSF55073">
    <property type="entry name" value="Nucleotide cyclase"/>
    <property type="match status" value="1"/>
</dbReference>
<keyword evidence="2" id="KW-1003">Cell membrane</keyword>
<dbReference type="Pfam" id="PF08447">
    <property type="entry name" value="PAS_3"/>
    <property type="match status" value="1"/>
</dbReference>
<organism evidence="11 12">
    <name type="scientific">Microbulbifer salipaludis</name>
    <dbReference type="NCBI Taxonomy" id="187980"/>
    <lineage>
        <taxon>Bacteria</taxon>
        <taxon>Pseudomonadati</taxon>
        <taxon>Pseudomonadota</taxon>
        <taxon>Gammaproteobacteria</taxon>
        <taxon>Cellvibrionales</taxon>
        <taxon>Microbulbiferaceae</taxon>
        <taxon>Microbulbifer</taxon>
    </lineage>
</organism>
<dbReference type="EMBL" id="JAEKJR010000002">
    <property type="protein sequence ID" value="MBN8430808.1"/>
    <property type="molecule type" value="Genomic_DNA"/>
</dbReference>
<keyword evidence="5 6" id="KW-0472">Membrane</keyword>
<evidence type="ECO:0000256" key="2">
    <source>
        <dbReference type="ARBA" id="ARBA00022475"/>
    </source>
</evidence>
<evidence type="ECO:0000256" key="5">
    <source>
        <dbReference type="ARBA" id="ARBA00023136"/>
    </source>
</evidence>
<sequence length="1162" mass="128522">MSVRFPGGVNPPPPTVGLDGARANHLVVALLLLLGNFCLAYVCKKFLSTGDGIAAIWLADALTIAVLYRFPYRDWVLLSLAAFAGCAVAAMASGLERHIALLYSVAGLVESVVGAALLRFFCADGNFFDSVLRWLRFLFFGAVLSTLVGAGVGATIAALFRGLPFGDVFLFWFLADTVGISVLLPFLHLLNFRARADLLAPRSLARLFFVSAVSLVVILGILLFVPHPFVFIALPLIWAASRLTLPQTLFLVFTTVLVSLVVLINGSSWLPENLREVASPLEYLPLYVAMIPAYMMAVASSVERKRSQRIIEMESSFRAAMNASRIGMLLVSLDNRIIQANPSFCRFIGYSEAELRGLDLREVIAPAEEQPNGPLPQCGAGSDSRGLLFDFERGYVQDAEWRFLCKNGARAWGHWSCSLARGASDEPLYAVVQVEDIDWRKRSEAQLAKAEERWKFSLTVTGQVVYDWDLATGNTFYSDWLRSGVGIDAEKLTSRQDWLARVAEEDRDQLLHAQLAHFSGQVKDIDCQYRVRTDAGDVRWIHETARIMECSEDGRPVRLIGILRDITDNKRMARSLEEEKEHLQVTLDAIADAVIATDNLRQITFMNPVAEQLTGWSLGEVQGRDIDEVLQLSSGREGQRVQSPVRDCLQHVMPFGSAESSVLHDRHGNSYDVKCSASPLCSSSSQVLGAVLVFQDVTETRRLIRQLRYKAHHDDLTHLPNREAFRRELLEAVASVRNSDLVHTLAYMDLDRFKVINDSAGHQAGDALLRNLARFLKGQLRETDCVARLGGDEFGILLRDCSKEQGLLRCEQLVRKIIALRFPWAGRVFDVGASVGLTEVRRDNNQVADLMSQADVACYSAKHAGRGVVMLYEADSSAAADQHREIHMASRIREALDENRLQLFAQPIADARDASRISHYELLVRMVDVDGTLISPGAFIPAAERYGLMLQIDRWVMHEFLCNKAKLAAASGLSFAVNLSAEAIGDRGFQDEFVALLERAELPSARLGIEITETAMINQMENASEFVAALRSMGCKIALDDFGNGLSSFNYLKAFSIDFIKIDGSFVRQVESNFVDLMIVESINQVAHRLNALTIAEFVEDVGAADRLRSIGVDLLQGYHIGRPKPLDAVLSAVPDGVIAKLQARRGSHGELGVSEEVETEN</sequence>
<dbReference type="InterPro" id="IPR035919">
    <property type="entry name" value="EAL_sf"/>
</dbReference>
<dbReference type="PROSITE" id="PS50113">
    <property type="entry name" value="PAC"/>
    <property type="match status" value="3"/>
</dbReference>
<dbReference type="PROSITE" id="PS50883">
    <property type="entry name" value="EAL"/>
    <property type="match status" value="1"/>
</dbReference>
<evidence type="ECO:0000256" key="4">
    <source>
        <dbReference type="ARBA" id="ARBA00022989"/>
    </source>
</evidence>
<dbReference type="PANTHER" id="PTHR44757:SF4">
    <property type="entry name" value="DIGUANYLATE CYCLASE DGCE-RELATED"/>
    <property type="match status" value="1"/>
</dbReference>
<dbReference type="PANTHER" id="PTHR44757">
    <property type="entry name" value="DIGUANYLATE CYCLASE DGCP"/>
    <property type="match status" value="1"/>
</dbReference>
<evidence type="ECO:0000259" key="7">
    <source>
        <dbReference type="PROSITE" id="PS50112"/>
    </source>
</evidence>
<dbReference type="InterPro" id="IPR007895">
    <property type="entry name" value="MASE1"/>
</dbReference>
<dbReference type="InterPro" id="IPR000700">
    <property type="entry name" value="PAS-assoc_C"/>
</dbReference>
<dbReference type="SMART" id="SM00091">
    <property type="entry name" value="PAS"/>
    <property type="match status" value="3"/>
</dbReference>
<dbReference type="RefSeq" id="WP_207001019.1">
    <property type="nucleotide sequence ID" value="NZ_JAEKJR010000002.1"/>
</dbReference>
<dbReference type="SMART" id="SM00267">
    <property type="entry name" value="GGDEF"/>
    <property type="match status" value="1"/>
</dbReference>
<dbReference type="CDD" id="cd01948">
    <property type="entry name" value="EAL"/>
    <property type="match status" value="1"/>
</dbReference>
<dbReference type="InterPro" id="IPR043128">
    <property type="entry name" value="Rev_trsase/Diguanyl_cyclase"/>
</dbReference>
<dbReference type="CDD" id="cd01949">
    <property type="entry name" value="GGDEF"/>
    <property type="match status" value="1"/>
</dbReference>
<dbReference type="Gene3D" id="3.30.70.270">
    <property type="match status" value="1"/>
</dbReference>
<evidence type="ECO:0000259" key="8">
    <source>
        <dbReference type="PROSITE" id="PS50113"/>
    </source>
</evidence>
<dbReference type="InterPro" id="IPR000014">
    <property type="entry name" value="PAS"/>
</dbReference>
<feature type="domain" description="PAC" evidence="8">
    <location>
        <begin position="397"/>
        <end position="449"/>
    </location>
</feature>
<feature type="domain" description="PAC" evidence="8">
    <location>
        <begin position="656"/>
        <end position="709"/>
    </location>
</feature>
<feature type="transmembrane region" description="Helical" evidence="6">
    <location>
        <begin position="75"/>
        <end position="95"/>
    </location>
</feature>
<evidence type="ECO:0000256" key="6">
    <source>
        <dbReference type="SAM" id="Phobius"/>
    </source>
</evidence>
<dbReference type="PROSITE" id="PS50112">
    <property type="entry name" value="PAS"/>
    <property type="match status" value="2"/>
</dbReference>
<dbReference type="SUPFAM" id="SSF141868">
    <property type="entry name" value="EAL domain-like"/>
    <property type="match status" value="1"/>
</dbReference>
<dbReference type="InterPro" id="IPR001633">
    <property type="entry name" value="EAL_dom"/>
</dbReference>
<evidence type="ECO:0000313" key="12">
    <source>
        <dbReference type="Proteomes" id="UP000664293"/>
    </source>
</evidence>
<dbReference type="Gene3D" id="3.20.20.450">
    <property type="entry name" value="EAL domain"/>
    <property type="match status" value="1"/>
</dbReference>
<dbReference type="NCBIfam" id="TIGR00254">
    <property type="entry name" value="GGDEF"/>
    <property type="match status" value="1"/>
</dbReference>
<comment type="subcellular location">
    <subcellularLocation>
        <location evidence="1">Cell membrane</location>
        <topology evidence="1">Multi-pass membrane protein</topology>
    </subcellularLocation>
</comment>
<dbReference type="Pfam" id="PF00990">
    <property type="entry name" value="GGDEF"/>
    <property type="match status" value="1"/>
</dbReference>
<reference evidence="11 12" key="1">
    <citation type="submission" date="2020-12" db="EMBL/GenBank/DDBJ databases">
        <title>Oil enriched cultivation method for isolating marine PHA-producing bacteria.</title>
        <authorList>
            <person name="Zheng W."/>
            <person name="Yu S."/>
            <person name="Huang Y."/>
        </authorList>
    </citation>
    <scope>NUCLEOTIDE SEQUENCE [LARGE SCALE GENOMIC DNA]</scope>
    <source>
        <strain evidence="11 12">SN0-2</strain>
    </source>
</reference>
<feature type="domain" description="EAL" evidence="9">
    <location>
        <begin position="885"/>
        <end position="1138"/>
    </location>
</feature>
<dbReference type="SUPFAM" id="SSF55785">
    <property type="entry name" value="PYP-like sensor domain (PAS domain)"/>
    <property type="match status" value="3"/>
</dbReference>
<feature type="domain" description="GGDEF" evidence="10">
    <location>
        <begin position="741"/>
        <end position="874"/>
    </location>
</feature>
<name>A0ABS3E674_9GAMM</name>
<dbReference type="SMART" id="SM00086">
    <property type="entry name" value="PAC"/>
    <property type="match status" value="3"/>
</dbReference>
<dbReference type="Proteomes" id="UP000664293">
    <property type="component" value="Unassembled WGS sequence"/>
</dbReference>
<evidence type="ECO:0000259" key="9">
    <source>
        <dbReference type="PROSITE" id="PS50883"/>
    </source>
</evidence>
<dbReference type="InterPro" id="IPR029787">
    <property type="entry name" value="Nucleotide_cyclase"/>
</dbReference>
<evidence type="ECO:0000256" key="3">
    <source>
        <dbReference type="ARBA" id="ARBA00022692"/>
    </source>
</evidence>
<dbReference type="InterPro" id="IPR052155">
    <property type="entry name" value="Biofilm_reg_signaling"/>
</dbReference>
<keyword evidence="4 6" id="KW-1133">Transmembrane helix</keyword>
<feature type="transmembrane region" description="Helical" evidence="6">
    <location>
        <begin position="48"/>
        <end position="68"/>
    </location>
</feature>
<dbReference type="PROSITE" id="PS50887">
    <property type="entry name" value="GGDEF"/>
    <property type="match status" value="1"/>
</dbReference>
<dbReference type="Pfam" id="PF00989">
    <property type="entry name" value="PAS"/>
    <property type="match status" value="1"/>
</dbReference>
<evidence type="ECO:0000313" key="11">
    <source>
        <dbReference type="EMBL" id="MBN8430808.1"/>
    </source>
</evidence>
<feature type="transmembrane region" description="Helical" evidence="6">
    <location>
        <begin position="204"/>
        <end position="225"/>
    </location>
</feature>
<dbReference type="Pfam" id="PF05231">
    <property type="entry name" value="MASE1"/>
    <property type="match status" value="1"/>
</dbReference>
<feature type="transmembrane region" description="Helical" evidence="6">
    <location>
        <begin position="134"/>
        <end position="163"/>
    </location>
</feature>
<dbReference type="InterPro" id="IPR035965">
    <property type="entry name" value="PAS-like_dom_sf"/>
</dbReference>
<keyword evidence="12" id="KW-1185">Reference proteome</keyword>
<gene>
    <name evidence="11" type="ORF">JF535_08080</name>
</gene>
<feature type="transmembrane region" description="Helical" evidence="6">
    <location>
        <begin position="101"/>
        <end position="122"/>
    </location>
</feature>
<dbReference type="CDD" id="cd00130">
    <property type="entry name" value="PAS"/>
    <property type="match status" value="2"/>
</dbReference>
<protein>
    <submittedName>
        <fullName evidence="11">EAL domain-containing protein</fullName>
    </submittedName>
</protein>